<proteinExistence type="predicted"/>
<dbReference type="InterPro" id="IPR025915">
    <property type="entry name" value="Phage_gp49_66"/>
</dbReference>
<keyword evidence="2" id="KW-1185">Reference proteome</keyword>
<dbReference type="Proteomes" id="UP001595547">
    <property type="component" value="Unassembled WGS sequence"/>
</dbReference>
<evidence type="ECO:0000313" key="2">
    <source>
        <dbReference type="Proteomes" id="UP001595547"/>
    </source>
</evidence>
<gene>
    <name evidence="1" type="ORF">ACFOGH_05775</name>
</gene>
<name>A0ABV7J0P1_9RHOB</name>
<sequence length="104" mass="11460">MPNDEAAIENEIQSKGLTAPRITPADIDATISGEDYHRFPGTTLTICCLTLQNGFTVTGESAAASPENYDEAIGRRIARENARQKIWALEGYLLRNRLHRTAIS</sequence>
<dbReference type="EMBL" id="JBHRTO010000001">
    <property type="protein sequence ID" value="MFC3180489.1"/>
    <property type="molecule type" value="Genomic_DNA"/>
</dbReference>
<comment type="caution">
    <text evidence="1">The sequence shown here is derived from an EMBL/GenBank/DDBJ whole genome shotgun (WGS) entry which is preliminary data.</text>
</comment>
<evidence type="ECO:0000313" key="1">
    <source>
        <dbReference type="EMBL" id="MFC3180489.1"/>
    </source>
</evidence>
<organism evidence="1 2">
    <name type="scientific">Cypionkella sinensis</name>
    <dbReference type="NCBI Taxonomy" id="1756043"/>
    <lineage>
        <taxon>Bacteria</taxon>
        <taxon>Pseudomonadati</taxon>
        <taxon>Pseudomonadota</taxon>
        <taxon>Alphaproteobacteria</taxon>
        <taxon>Rhodobacterales</taxon>
        <taxon>Paracoccaceae</taxon>
        <taxon>Cypionkella</taxon>
    </lineage>
</organism>
<reference evidence="2" key="1">
    <citation type="journal article" date="2019" name="Int. J. Syst. Evol. Microbiol.">
        <title>The Global Catalogue of Microorganisms (GCM) 10K type strain sequencing project: providing services to taxonomists for standard genome sequencing and annotation.</title>
        <authorList>
            <consortium name="The Broad Institute Genomics Platform"/>
            <consortium name="The Broad Institute Genome Sequencing Center for Infectious Disease"/>
            <person name="Wu L."/>
            <person name="Ma J."/>
        </authorList>
    </citation>
    <scope>NUCLEOTIDE SEQUENCE [LARGE SCALE GENOMIC DNA]</scope>
    <source>
        <strain evidence="2">KCTC 52039</strain>
    </source>
</reference>
<dbReference type="RefSeq" id="WP_380072113.1">
    <property type="nucleotide sequence ID" value="NZ_JBHRTO010000001.1"/>
</dbReference>
<protein>
    <submittedName>
        <fullName evidence="1">Gp49 family protein</fullName>
    </submittedName>
</protein>
<accession>A0ABV7J0P1</accession>
<dbReference type="Pfam" id="PF13876">
    <property type="entry name" value="Phage_gp49_66"/>
    <property type="match status" value="1"/>
</dbReference>